<keyword evidence="10" id="KW-1185">Reference proteome</keyword>
<comment type="caution">
    <text evidence="9">The sequence shown here is derived from an EMBL/GenBank/DDBJ whole genome shotgun (WGS) entry which is preliminary data.</text>
</comment>
<feature type="transmembrane region" description="Helical" evidence="7">
    <location>
        <begin position="301"/>
        <end position="319"/>
    </location>
</feature>
<dbReference type="AlphaFoldDB" id="A0A2S4M2E0"/>
<feature type="transmembrane region" description="Helical" evidence="7">
    <location>
        <begin position="390"/>
        <end position="408"/>
    </location>
</feature>
<dbReference type="EMBL" id="PQGA01000013">
    <property type="protein sequence ID" value="POR48739.1"/>
    <property type="molecule type" value="Genomic_DNA"/>
</dbReference>
<feature type="transmembrane region" description="Helical" evidence="7">
    <location>
        <begin position="511"/>
        <end position="530"/>
    </location>
</feature>
<dbReference type="GO" id="GO:0005886">
    <property type="term" value="C:plasma membrane"/>
    <property type="evidence" value="ECO:0007669"/>
    <property type="project" value="UniProtKB-SubCell"/>
</dbReference>
<dbReference type="InterPro" id="IPR035906">
    <property type="entry name" value="MetI-like_sf"/>
</dbReference>
<dbReference type="GO" id="GO:0055085">
    <property type="term" value="P:transmembrane transport"/>
    <property type="evidence" value="ECO:0007669"/>
    <property type="project" value="InterPro"/>
</dbReference>
<keyword evidence="6 7" id="KW-0472">Membrane</keyword>
<dbReference type="RefSeq" id="WP_103706140.1">
    <property type="nucleotide sequence ID" value="NZ_PQGA01000013.1"/>
</dbReference>
<evidence type="ECO:0000256" key="4">
    <source>
        <dbReference type="ARBA" id="ARBA00022692"/>
    </source>
</evidence>
<proteinExistence type="inferred from homology"/>
<evidence type="ECO:0000256" key="7">
    <source>
        <dbReference type="RuleBase" id="RU363032"/>
    </source>
</evidence>
<name>A0A2S4M2E0_9BURK</name>
<dbReference type="Pfam" id="PF00528">
    <property type="entry name" value="BPD_transp_1"/>
    <property type="match status" value="2"/>
</dbReference>
<dbReference type="PANTHER" id="PTHR30151">
    <property type="entry name" value="ALKANE SULFONATE ABC TRANSPORTER-RELATED, MEMBRANE SUBUNIT"/>
    <property type="match status" value="1"/>
</dbReference>
<feature type="transmembrane region" description="Helical" evidence="7">
    <location>
        <begin position="358"/>
        <end position="378"/>
    </location>
</feature>
<gene>
    <name evidence="9" type="ORF">B0G62_11324</name>
</gene>
<dbReference type="PANTHER" id="PTHR30151:SF38">
    <property type="entry name" value="ALIPHATIC SULFONATES TRANSPORT PERMEASE PROTEIN SSUC-RELATED"/>
    <property type="match status" value="1"/>
</dbReference>
<keyword evidence="2 7" id="KW-0813">Transport</keyword>
<keyword evidence="5 7" id="KW-1133">Transmembrane helix</keyword>
<comment type="similarity">
    <text evidence="7">Belongs to the binding-protein-dependent transport system permease family.</text>
</comment>
<evidence type="ECO:0000256" key="6">
    <source>
        <dbReference type="ARBA" id="ARBA00023136"/>
    </source>
</evidence>
<evidence type="ECO:0000256" key="5">
    <source>
        <dbReference type="ARBA" id="ARBA00022989"/>
    </source>
</evidence>
<accession>A0A2S4M2E0</accession>
<feature type="transmembrane region" description="Helical" evidence="7">
    <location>
        <begin position="457"/>
        <end position="480"/>
    </location>
</feature>
<dbReference type="SUPFAM" id="SSF161098">
    <property type="entry name" value="MetI-like"/>
    <property type="match status" value="2"/>
</dbReference>
<dbReference type="OrthoDB" id="9806809at2"/>
<reference evidence="9 10" key="1">
    <citation type="submission" date="2018-01" db="EMBL/GenBank/DDBJ databases">
        <title>Genomic Encyclopedia of Type Strains, Phase III (KMG-III): the genomes of soil and plant-associated and newly described type strains.</title>
        <authorList>
            <person name="Whitman W."/>
        </authorList>
    </citation>
    <scope>NUCLEOTIDE SEQUENCE [LARGE SCALE GENOMIC DNA]</scope>
    <source>
        <strain evidence="9 10">JCM 18070</strain>
    </source>
</reference>
<organism evidence="9 10">
    <name type="scientific">Paraburkholderia eburnea</name>
    <dbReference type="NCBI Taxonomy" id="1189126"/>
    <lineage>
        <taxon>Bacteria</taxon>
        <taxon>Pseudomonadati</taxon>
        <taxon>Pseudomonadota</taxon>
        <taxon>Betaproteobacteria</taxon>
        <taxon>Burkholderiales</taxon>
        <taxon>Burkholderiaceae</taxon>
        <taxon>Paraburkholderia</taxon>
    </lineage>
</organism>
<feature type="transmembrane region" description="Helical" evidence="7">
    <location>
        <begin position="33"/>
        <end position="52"/>
    </location>
</feature>
<keyword evidence="4 7" id="KW-0812">Transmembrane</keyword>
<feature type="domain" description="ABC transmembrane type-1" evidence="8">
    <location>
        <begin position="348"/>
        <end position="529"/>
    </location>
</feature>
<feature type="transmembrane region" description="Helical" evidence="7">
    <location>
        <begin position="95"/>
        <end position="119"/>
    </location>
</feature>
<dbReference type="Gene3D" id="1.10.3720.10">
    <property type="entry name" value="MetI-like"/>
    <property type="match status" value="2"/>
</dbReference>
<dbReference type="PROSITE" id="PS50928">
    <property type="entry name" value="ABC_TM1"/>
    <property type="match status" value="2"/>
</dbReference>
<feature type="domain" description="ABC transmembrane type-1" evidence="8">
    <location>
        <begin position="84"/>
        <end position="268"/>
    </location>
</feature>
<protein>
    <submittedName>
        <fullName evidence="9">Sulfonate transport system permease protein</fullName>
    </submittedName>
</protein>
<comment type="subcellular location">
    <subcellularLocation>
        <location evidence="1 7">Cell membrane</location>
        <topology evidence="1 7">Multi-pass membrane protein</topology>
    </subcellularLocation>
</comment>
<feature type="transmembrane region" description="Helical" evidence="7">
    <location>
        <begin position="197"/>
        <end position="225"/>
    </location>
</feature>
<dbReference type="InterPro" id="IPR000515">
    <property type="entry name" value="MetI-like"/>
</dbReference>
<evidence type="ECO:0000256" key="1">
    <source>
        <dbReference type="ARBA" id="ARBA00004651"/>
    </source>
</evidence>
<feature type="transmembrane region" description="Helical" evidence="7">
    <location>
        <begin position="126"/>
        <end position="148"/>
    </location>
</feature>
<sequence>MLNTANSTILDGNDADAARAPRAIRVKRAGGQAVTWSALLPWALPVFVYLLWWKAAHAGWMSAQILPAPELVWETARDLLRDGLVSNLLISLERLAIGFVLGTLGGALLGALMGASVVAEEVVAPLFYAIAQVPPLALLPLLMVVLGIGEALKIVLIFKAVAIPVAIHTQAGVRAMPWRLREVAGVLRLSAWQRVRLLVLPAALPAFLTGVRQALAQGWLTLIAVELLASSEGIGYLMVYGRQMFQLDVVFVCIVTIGLTGFAIDQGVQRLDRRLVRWPHEAPGARVASARHGLQRYARGAVLPALILALWALVAYLHLVDANLLPAPGVVLRSALDDLRSGALPVPLAHTLARAGEGLAVGACAGLALGIALGAVTWVRRAFGPTLTALRQVAIFAWIPLLTAWAGLGDLSKVIFVALAAFFPVVLATSRAVEALPPALVEVALTLRLNAWQRLRWLIVPAILPGVFAGLRLALVYAWLGAIGAEYLMPSGVGLGTFMIDAQQLFRTDRLLSAAVTIGALGALFGWLGSRLEASATRWRTRH</sequence>
<evidence type="ECO:0000256" key="3">
    <source>
        <dbReference type="ARBA" id="ARBA00022475"/>
    </source>
</evidence>
<dbReference type="Proteomes" id="UP000237381">
    <property type="component" value="Unassembled WGS sequence"/>
</dbReference>
<feature type="transmembrane region" description="Helical" evidence="7">
    <location>
        <begin position="414"/>
        <end position="436"/>
    </location>
</feature>
<evidence type="ECO:0000256" key="2">
    <source>
        <dbReference type="ARBA" id="ARBA00022448"/>
    </source>
</evidence>
<evidence type="ECO:0000259" key="8">
    <source>
        <dbReference type="PROSITE" id="PS50928"/>
    </source>
</evidence>
<evidence type="ECO:0000313" key="9">
    <source>
        <dbReference type="EMBL" id="POR48739.1"/>
    </source>
</evidence>
<keyword evidence="3" id="KW-1003">Cell membrane</keyword>
<evidence type="ECO:0000313" key="10">
    <source>
        <dbReference type="Proteomes" id="UP000237381"/>
    </source>
</evidence>
<feature type="transmembrane region" description="Helical" evidence="7">
    <location>
        <begin position="245"/>
        <end position="264"/>
    </location>
</feature>
<dbReference type="CDD" id="cd06261">
    <property type="entry name" value="TM_PBP2"/>
    <property type="match status" value="2"/>
</dbReference>